<dbReference type="Proteomes" id="UP000287188">
    <property type="component" value="Unassembled WGS sequence"/>
</dbReference>
<keyword evidence="2" id="KW-0677">Repeat</keyword>
<dbReference type="InterPro" id="IPR036322">
    <property type="entry name" value="WD40_repeat_dom_sf"/>
</dbReference>
<dbReference type="OrthoDB" id="142730at2"/>
<dbReference type="InterPro" id="IPR001680">
    <property type="entry name" value="WD40_rpt"/>
</dbReference>
<dbReference type="SUPFAM" id="SSF50978">
    <property type="entry name" value="WD40 repeat-like"/>
    <property type="match status" value="1"/>
</dbReference>
<feature type="repeat" description="WD" evidence="3">
    <location>
        <begin position="23"/>
        <end position="57"/>
    </location>
</feature>
<dbReference type="InterPro" id="IPR015943">
    <property type="entry name" value="WD40/YVTN_repeat-like_dom_sf"/>
</dbReference>
<evidence type="ECO:0000313" key="4">
    <source>
        <dbReference type="EMBL" id="GCE22953.1"/>
    </source>
</evidence>
<keyword evidence="1 3" id="KW-0853">WD repeat</keyword>
<dbReference type="Gene3D" id="2.130.10.10">
    <property type="entry name" value="YVTN repeat-like/Quinoprotein amine dehydrogenase"/>
    <property type="match status" value="3"/>
</dbReference>
<dbReference type="PROSITE" id="PS50294">
    <property type="entry name" value="WD_REPEATS_REGION"/>
    <property type="match status" value="3"/>
</dbReference>
<dbReference type="Pfam" id="PF00400">
    <property type="entry name" value="WD40"/>
    <property type="match status" value="7"/>
</dbReference>
<dbReference type="CDD" id="cd00200">
    <property type="entry name" value="WD40"/>
    <property type="match status" value="1"/>
</dbReference>
<comment type="caution">
    <text evidence="4">The sequence shown here is derived from an EMBL/GenBank/DDBJ whole genome shotgun (WGS) entry which is preliminary data.</text>
</comment>
<dbReference type="InterPro" id="IPR020472">
    <property type="entry name" value="WD40_PAC1"/>
</dbReference>
<dbReference type="InterPro" id="IPR019775">
    <property type="entry name" value="WD40_repeat_CS"/>
</dbReference>
<dbReference type="EMBL" id="BIFS01000002">
    <property type="protein sequence ID" value="GCE22953.1"/>
    <property type="molecule type" value="Genomic_DNA"/>
</dbReference>
<reference evidence="5" key="1">
    <citation type="submission" date="2018-12" db="EMBL/GenBank/DDBJ databases">
        <title>Tengunoibacter tsumagoiensis gen. nov., sp. nov., Dictyobacter kobayashii sp. nov., D. alpinus sp. nov., and D. joshuensis sp. nov. and description of Dictyobacteraceae fam. nov. within the order Ktedonobacterales isolated from Tengu-no-mugimeshi.</title>
        <authorList>
            <person name="Wang C.M."/>
            <person name="Zheng Y."/>
            <person name="Sakai Y."/>
            <person name="Toyoda A."/>
            <person name="Minakuchi Y."/>
            <person name="Abe K."/>
            <person name="Yokota A."/>
            <person name="Yabe S."/>
        </authorList>
    </citation>
    <scope>NUCLEOTIDE SEQUENCE [LARGE SCALE GENOMIC DNA]</scope>
    <source>
        <strain evidence="5">Uno11</strain>
    </source>
</reference>
<dbReference type="SMART" id="SM00320">
    <property type="entry name" value="WD40"/>
    <property type="match status" value="7"/>
</dbReference>
<evidence type="ECO:0000256" key="3">
    <source>
        <dbReference type="PROSITE-ProRule" id="PRU00221"/>
    </source>
</evidence>
<protein>
    <submittedName>
        <fullName evidence="4">Uncharacterized protein</fullName>
    </submittedName>
</protein>
<proteinExistence type="predicted"/>
<name>A0A402AVB9_9CHLR</name>
<feature type="repeat" description="WD" evidence="3">
    <location>
        <begin position="151"/>
        <end position="183"/>
    </location>
</feature>
<accession>A0A402AVB9</accession>
<dbReference type="RefSeq" id="WP_126556458.1">
    <property type="nucleotide sequence ID" value="NZ_BIFS01000002.1"/>
</dbReference>
<dbReference type="AlphaFoldDB" id="A0A402AVB9"/>
<feature type="repeat" description="WD" evidence="3">
    <location>
        <begin position="58"/>
        <end position="99"/>
    </location>
</feature>
<organism evidence="4 5">
    <name type="scientific">Dictyobacter kobayashii</name>
    <dbReference type="NCBI Taxonomy" id="2014872"/>
    <lineage>
        <taxon>Bacteria</taxon>
        <taxon>Bacillati</taxon>
        <taxon>Chloroflexota</taxon>
        <taxon>Ktedonobacteria</taxon>
        <taxon>Ktedonobacterales</taxon>
        <taxon>Dictyobacteraceae</taxon>
        <taxon>Dictyobacter</taxon>
    </lineage>
</organism>
<dbReference type="PROSITE" id="PS00678">
    <property type="entry name" value="WD_REPEATS_1"/>
    <property type="match status" value="1"/>
</dbReference>
<evidence type="ECO:0000256" key="1">
    <source>
        <dbReference type="ARBA" id="ARBA00022574"/>
    </source>
</evidence>
<dbReference type="PANTHER" id="PTHR19848:SF8">
    <property type="entry name" value="F-BOX AND WD REPEAT DOMAIN CONTAINING 7"/>
    <property type="match status" value="1"/>
</dbReference>
<evidence type="ECO:0000313" key="5">
    <source>
        <dbReference type="Proteomes" id="UP000287188"/>
    </source>
</evidence>
<evidence type="ECO:0000256" key="2">
    <source>
        <dbReference type="ARBA" id="ARBA00022737"/>
    </source>
</evidence>
<gene>
    <name evidence="4" type="ORF">KDK_67530</name>
</gene>
<dbReference type="PROSITE" id="PS50082">
    <property type="entry name" value="WD_REPEATS_2"/>
    <property type="match status" value="3"/>
</dbReference>
<dbReference type="PANTHER" id="PTHR19848">
    <property type="entry name" value="WD40 REPEAT PROTEIN"/>
    <property type="match status" value="1"/>
</dbReference>
<keyword evidence="5" id="KW-1185">Reference proteome</keyword>
<dbReference type="PRINTS" id="PR00320">
    <property type="entry name" value="GPROTEINBRPT"/>
</dbReference>
<sequence>MEQNHLGNAASERLLTYHCPADIYAVAWSPNGKYIASGGRGEIVEVWDVRTGDLCQTYRNHAAPIISISWSPDSRYIASAGLDDTLRVWNASDGSLLMSYWGHGGNIHDVNAFSWSRDGNYIASVFWKQTVNIIPVSPQSHIPAPKEVGVFRGHTDRVKAVAWSPDGQRLVSGGNDRTAQIWDKSGRLLHTYRQHQHEVHALSWSPDGKYVASGDEGEISHFSAGNSSSIHVWNSYTGETVVRYDGHDTGSYGIYSLSWSPDGKHIASSSDDAFDVVHIWHALSGQRLYAFSSEAGIVPALAWSPDGRYLAGAGNGAHNRKIEIWKL</sequence>